<dbReference type="EMBL" id="KK088429">
    <property type="protein sequence ID" value="EYE93765.1"/>
    <property type="molecule type" value="Genomic_DNA"/>
</dbReference>
<gene>
    <name evidence="1" type="ORF">EURHEDRAFT_413754</name>
</gene>
<name>A0A017SC16_ASPRC</name>
<reference evidence="2" key="1">
    <citation type="journal article" date="2014" name="Nat. Commun.">
        <title>Genomic adaptations of the halophilic Dead Sea filamentous fungus Eurotium rubrum.</title>
        <authorList>
            <person name="Kis-Papo T."/>
            <person name="Weig A.R."/>
            <person name="Riley R."/>
            <person name="Persoh D."/>
            <person name="Salamov A."/>
            <person name="Sun H."/>
            <person name="Lipzen A."/>
            <person name="Wasser S.P."/>
            <person name="Rambold G."/>
            <person name="Grigoriev I.V."/>
            <person name="Nevo E."/>
        </authorList>
    </citation>
    <scope>NUCLEOTIDE SEQUENCE [LARGE SCALE GENOMIC DNA]</scope>
    <source>
        <strain evidence="2">CBS 135680</strain>
    </source>
</reference>
<organism evidence="1 2">
    <name type="scientific">Aspergillus ruber (strain CBS 135680)</name>
    <dbReference type="NCBI Taxonomy" id="1388766"/>
    <lineage>
        <taxon>Eukaryota</taxon>
        <taxon>Fungi</taxon>
        <taxon>Dikarya</taxon>
        <taxon>Ascomycota</taxon>
        <taxon>Pezizomycotina</taxon>
        <taxon>Eurotiomycetes</taxon>
        <taxon>Eurotiomycetidae</taxon>
        <taxon>Eurotiales</taxon>
        <taxon>Aspergillaceae</taxon>
        <taxon>Aspergillus</taxon>
        <taxon>Aspergillus subgen. Aspergillus</taxon>
    </lineage>
</organism>
<keyword evidence="2" id="KW-1185">Reference proteome</keyword>
<sequence>MNRWTQSWPPVRTLNEHLPGLCFAPITSHICVHGIDCQNPVYDASHNHQSDLLKGARATLLGIQEFGYSP</sequence>
<accession>A0A017SC16</accession>
<dbReference type="GeneID" id="63697366"/>
<evidence type="ECO:0000313" key="2">
    <source>
        <dbReference type="Proteomes" id="UP000019804"/>
    </source>
</evidence>
<proteinExistence type="predicted"/>
<dbReference type="Proteomes" id="UP000019804">
    <property type="component" value="Unassembled WGS sequence"/>
</dbReference>
<dbReference type="AlphaFoldDB" id="A0A017SC16"/>
<dbReference type="RefSeq" id="XP_040637453.1">
    <property type="nucleotide sequence ID" value="XM_040782242.1"/>
</dbReference>
<protein>
    <submittedName>
        <fullName evidence="1">Uncharacterized protein</fullName>
    </submittedName>
</protein>
<evidence type="ECO:0000313" key="1">
    <source>
        <dbReference type="EMBL" id="EYE93765.1"/>
    </source>
</evidence>
<dbReference type="HOGENOM" id="CLU_2757364_0_0_1"/>